<dbReference type="InterPro" id="IPR058208">
    <property type="entry name" value="PACE"/>
</dbReference>
<evidence type="ECO:0000259" key="2">
    <source>
        <dbReference type="Pfam" id="PF05232"/>
    </source>
</evidence>
<dbReference type="AlphaFoldDB" id="A0A0U1Q3I4"/>
<feature type="transmembrane region" description="Helical" evidence="1">
    <location>
        <begin position="12"/>
        <end position="33"/>
    </location>
</feature>
<feature type="transmembrane region" description="Helical" evidence="1">
    <location>
        <begin position="105"/>
        <end position="130"/>
    </location>
</feature>
<dbReference type="OrthoDB" id="1631120at2"/>
<evidence type="ECO:0000313" key="3">
    <source>
        <dbReference type="EMBL" id="KKW69319.1"/>
    </source>
</evidence>
<name>A0A0U1Q3I4_9BURK</name>
<proteinExistence type="predicted"/>
<reference evidence="3 4" key="1">
    <citation type="submission" date="2015-05" db="EMBL/GenBank/DDBJ databases">
        <title>Draft genome sequence of Lampropedia sp. CT6, isolated from the microbial mat of a hot water spring, located at Manikaran, India.</title>
        <authorList>
            <person name="Tripathi C."/>
            <person name="Rani P."/>
            <person name="Mahato N.K."/>
            <person name="Lal R."/>
        </authorList>
    </citation>
    <scope>NUCLEOTIDE SEQUENCE [LARGE SCALE GENOMIC DNA]</scope>
    <source>
        <strain evidence="3 4">CT6</strain>
    </source>
</reference>
<evidence type="ECO:0000256" key="1">
    <source>
        <dbReference type="SAM" id="Phobius"/>
    </source>
</evidence>
<dbReference type="STRING" id="1610491.AAV94_00405"/>
<evidence type="ECO:0000313" key="4">
    <source>
        <dbReference type="Proteomes" id="UP000050580"/>
    </source>
</evidence>
<accession>A0A0U1Q3I4</accession>
<dbReference type="Pfam" id="PF05232">
    <property type="entry name" value="BTP"/>
    <property type="match status" value="2"/>
</dbReference>
<dbReference type="Proteomes" id="UP000050580">
    <property type="component" value="Unassembled WGS sequence"/>
</dbReference>
<comment type="caution">
    <text evidence="3">The sequence shown here is derived from an EMBL/GenBank/DDBJ whole genome shotgun (WGS) entry which is preliminary data.</text>
</comment>
<dbReference type="PATRIC" id="fig|1610491.3.peg.85"/>
<dbReference type="RefSeq" id="WP_046740356.1">
    <property type="nucleotide sequence ID" value="NZ_LBNQ01000007.1"/>
</dbReference>
<keyword evidence="1" id="KW-1133">Transmembrane helix</keyword>
<feature type="transmembrane region" description="Helical" evidence="1">
    <location>
        <begin position="39"/>
        <end position="58"/>
    </location>
</feature>
<protein>
    <submittedName>
        <fullName evidence="3">Membrane protein</fullName>
    </submittedName>
</protein>
<keyword evidence="4" id="KW-1185">Reference proteome</keyword>
<gene>
    <name evidence="3" type="ORF">AAV94_00405</name>
</gene>
<keyword evidence="1" id="KW-0472">Membrane</keyword>
<sequence>MKLQGIRRRIVYVGLYEAIAIAVSSLGLKMLSGRPMTDALVAAVGASVIAVIWNYIFNTLFERWEARQRVKGRNFWRRIAHAIGFEGGLIALLVPLFAWKLQVSLWEAFVMDLGLIVFFLIYTFCFTWGFDRIFGLPESAKMAHACQTGTPRVPAG</sequence>
<dbReference type="InterPro" id="IPR007896">
    <property type="entry name" value="BTP_bacteria"/>
</dbReference>
<organism evidence="3 4">
    <name type="scientific">Lampropedia cohaerens</name>
    <dbReference type="NCBI Taxonomy" id="1610491"/>
    <lineage>
        <taxon>Bacteria</taxon>
        <taxon>Pseudomonadati</taxon>
        <taxon>Pseudomonadota</taxon>
        <taxon>Betaproteobacteria</taxon>
        <taxon>Burkholderiales</taxon>
        <taxon>Comamonadaceae</taxon>
        <taxon>Lampropedia</taxon>
    </lineage>
</organism>
<feature type="domain" description="Chlorhexidine efflux transporter" evidence="2">
    <location>
        <begin position="5"/>
        <end position="67"/>
    </location>
</feature>
<keyword evidence="1" id="KW-0812">Transmembrane</keyword>
<dbReference type="EMBL" id="LBNQ01000007">
    <property type="protein sequence ID" value="KKW69319.1"/>
    <property type="molecule type" value="Genomic_DNA"/>
</dbReference>
<dbReference type="NCBIfam" id="NF033664">
    <property type="entry name" value="PACE_transport"/>
    <property type="match status" value="1"/>
</dbReference>
<feature type="domain" description="Chlorhexidine efflux transporter" evidence="2">
    <location>
        <begin position="73"/>
        <end position="135"/>
    </location>
</feature>
<feature type="transmembrane region" description="Helical" evidence="1">
    <location>
        <begin position="79"/>
        <end position="99"/>
    </location>
</feature>